<dbReference type="PANTHER" id="PTHR22726">
    <property type="entry name" value="METALLOENDOPEPTIDASE OMA1"/>
    <property type="match status" value="1"/>
</dbReference>
<accession>A0A929RUN2</accession>
<evidence type="ECO:0000259" key="8">
    <source>
        <dbReference type="Pfam" id="PF01435"/>
    </source>
</evidence>
<dbReference type="GO" id="GO:0004222">
    <property type="term" value="F:metalloendopeptidase activity"/>
    <property type="evidence" value="ECO:0007669"/>
    <property type="project" value="InterPro"/>
</dbReference>
<comment type="caution">
    <text evidence="9">The sequence shown here is derived from an EMBL/GenBank/DDBJ whole genome shotgun (WGS) entry which is preliminary data.</text>
</comment>
<evidence type="ECO:0000256" key="5">
    <source>
        <dbReference type="ARBA" id="ARBA00023049"/>
    </source>
</evidence>
<dbReference type="CDD" id="cd07331">
    <property type="entry name" value="M48C_Oma1_like"/>
    <property type="match status" value="1"/>
</dbReference>
<reference evidence="9" key="1">
    <citation type="submission" date="2020-04" db="EMBL/GenBank/DDBJ databases">
        <title>Deep metagenomics examines the oral microbiome during advanced dental caries in children, revealing novel taxa and co-occurrences with host molecules.</title>
        <authorList>
            <person name="Baker J.L."/>
            <person name="Morton J.T."/>
            <person name="Dinis M."/>
            <person name="Alvarez R."/>
            <person name="Tran N.C."/>
            <person name="Knight R."/>
            <person name="Edlund A."/>
        </authorList>
    </citation>
    <scope>NUCLEOTIDE SEQUENCE</scope>
    <source>
        <strain evidence="9">JCVI_34_bin.1</strain>
    </source>
</reference>
<dbReference type="GO" id="GO:0051603">
    <property type="term" value="P:proteolysis involved in protein catabolic process"/>
    <property type="evidence" value="ECO:0007669"/>
    <property type="project" value="TreeGrafter"/>
</dbReference>
<name>A0A929RUN2_9BACT</name>
<evidence type="ECO:0000313" key="10">
    <source>
        <dbReference type="Proteomes" id="UP000704068"/>
    </source>
</evidence>
<evidence type="ECO:0000256" key="1">
    <source>
        <dbReference type="ARBA" id="ARBA00022670"/>
    </source>
</evidence>
<dbReference type="Pfam" id="PF01435">
    <property type="entry name" value="Peptidase_M48"/>
    <property type="match status" value="1"/>
</dbReference>
<keyword evidence="5 6" id="KW-0482">Metalloprotease</keyword>
<keyword evidence="3 6" id="KW-0378">Hydrolase</keyword>
<dbReference type="GO" id="GO:0046872">
    <property type="term" value="F:metal ion binding"/>
    <property type="evidence" value="ECO:0007669"/>
    <property type="project" value="UniProtKB-KW"/>
</dbReference>
<evidence type="ECO:0000256" key="3">
    <source>
        <dbReference type="ARBA" id="ARBA00022801"/>
    </source>
</evidence>
<dbReference type="PANTHER" id="PTHR22726:SF1">
    <property type="entry name" value="METALLOENDOPEPTIDASE OMA1, MITOCHONDRIAL"/>
    <property type="match status" value="1"/>
</dbReference>
<dbReference type="InterPro" id="IPR001915">
    <property type="entry name" value="Peptidase_M48"/>
</dbReference>
<dbReference type="Gene3D" id="3.30.2010.10">
    <property type="entry name" value="Metalloproteases ('zincins'), catalytic domain"/>
    <property type="match status" value="1"/>
</dbReference>
<keyword evidence="4 6" id="KW-0862">Zinc</keyword>
<keyword evidence="2" id="KW-0479">Metal-binding</keyword>
<keyword evidence="1 6" id="KW-0645">Protease</keyword>
<evidence type="ECO:0000313" key="9">
    <source>
        <dbReference type="EMBL" id="MBF0969557.1"/>
    </source>
</evidence>
<comment type="similarity">
    <text evidence="6">Belongs to the peptidase M48 family.</text>
</comment>
<protein>
    <submittedName>
        <fullName evidence="9">M48 family metallopeptidase</fullName>
    </submittedName>
</protein>
<dbReference type="EMBL" id="JABZGR010000001">
    <property type="protein sequence ID" value="MBF0969557.1"/>
    <property type="molecule type" value="Genomic_DNA"/>
</dbReference>
<evidence type="ECO:0000256" key="6">
    <source>
        <dbReference type="RuleBase" id="RU003983"/>
    </source>
</evidence>
<dbReference type="GO" id="GO:0016020">
    <property type="term" value="C:membrane"/>
    <property type="evidence" value="ECO:0007669"/>
    <property type="project" value="TreeGrafter"/>
</dbReference>
<gene>
    <name evidence="9" type="ORF">HXK21_00735</name>
</gene>
<feature type="domain" description="Peptidase M48" evidence="8">
    <location>
        <begin position="96"/>
        <end position="264"/>
    </location>
</feature>
<evidence type="ECO:0000256" key="4">
    <source>
        <dbReference type="ARBA" id="ARBA00022833"/>
    </source>
</evidence>
<evidence type="ECO:0000256" key="7">
    <source>
        <dbReference type="SAM" id="MobiDB-lite"/>
    </source>
</evidence>
<dbReference type="Proteomes" id="UP000704068">
    <property type="component" value="Unassembled WGS sequence"/>
</dbReference>
<dbReference type="InterPro" id="IPR051156">
    <property type="entry name" value="Mito/Outer_Membr_Metalloprot"/>
</dbReference>
<feature type="region of interest" description="Disordered" evidence="7">
    <location>
        <begin position="276"/>
        <end position="310"/>
    </location>
</feature>
<dbReference type="AlphaFoldDB" id="A0A929RUN2"/>
<proteinExistence type="inferred from homology"/>
<comment type="cofactor">
    <cofactor evidence="6">
        <name>Zn(2+)</name>
        <dbReference type="ChEBI" id="CHEBI:29105"/>
    </cofactor>
    <text evidence="6">Binds 1 zinc ion per subunit.</text>
</comment>
<sequence>MNNKAMKFIKSLVLLPLVLLLVGCGTTSTVPITGRKQHLLVSNEQVMSLANEQYQQYMRTAKLSTNASNTAMVKRVGQRLANAVTSYLNQHGEGEELKQYRWEFNLVQDNSANAFCMPGGKIVVYEGLLPITKNETALAIVLGHEIAHAVAHHSAERLSSQLKAQYGAAALGLILSGSGASQATQELSQQVYGLGAQYGVMLPYSRKNESEADYMGLIFAAIAGYNPQEAVAFWQRMNAGGGQSVPQFMSDHPSHESRIAALQRAMPEAMKYYTGKAATPTGKSSPKTQSGVKTVPYNNLSGLRKGGKKR</sequence>
<evidence type="ECO:0000256" key="2">
    <source>
        <dbReference type="ARBA" id="ARBA00022723"/>
    </source>
</evidence>
<organism evidence="9 10">
    <name type="scientific">Alloprevotella tannerae</name>
    <dbReference type="NCBI Taxonomy" id="76122"/>
    <lineage>
        <taxon>Bacteria</taxon>
        <taxon>Pseudomonadati</taxon>
        <taxon>Bacteroidota</taxon>
        <taxon>Bacteroidia</taxon>
        <taxon>Bacteroidales</taxon>
        <taxon>Prevotellaceae</taxon>
        <taxon>Alloprevotella</taxon>
    </lineage>
</organism>
<dbReference type="PROSITE" id="PS51257">
    <property type="entry name" value="PROKAR_LIPOPROTEIN"/>
    <property type="match status" value="1"/>
</dbReference>
<feature type="compositionally biased region" description="Polar residues" evidence="7">
    <location>
        <begin position="281"/>
        <end position="301"/>
    </location>
</feature>